<gene>
    <name evidence="1" type="ordered locus">TK2204</name>
</gene>
<name>Q5JHM1_THEKO</name>
<dbReference type="GeneID" id="78448744"/>
<protein>
    <submittedName>
        <fullName evidence="1">Uncharacterized protein</fullName>
    </submittedName>
</protein>
<dbReference type="KEGG" id="tko:TK2204"/>
<dbReference type="RefSeq" id="WP_011251154.1">
    <property type="nucleotide sequence ID" value="NC_006624.1"/>
</dbReference>
<accession>Q5JHM1</accession>
<dbReference type="HOGENOM" id="CLU_695634_0_0_2"/>
<sequence length="398" mass="44709">MRSKKKLAVAAVIVAVMVTMIIPSAYGVQPDNAGTLYSTYLDWLQGKPVGLAKISLGMDHQIQRATLVVVDYTLGEPKILYQGPMLTPTVKIQRIPKGTKIETVIKDGKVVREPRTVYRPVKLLIIVSGENYWGTKFIEFHPEKPLTSVNIKVPLHRDNIGPSIQNLNPKNEFQATSVKVGDMFMEDVKIFRLHSVPGVEEHLIINEDDTLAIDSFSQTVAQWEQPSSDRWERSGRVSTPFGYASEVPTSDGKMKTVYATVRYRIDRYDVCGYLICRTVYELIPQEIVYFSKIDTDNDPGTIPSNLIRYSHLRDAGDEFTAYFQESSDDGGVYFSTSVSACAGEGVQICFSGTVDTYRQSSNNRPAVKVIINSWHGNVLYFAKYSENGNYYEVPLQWG</sequence>
<dbReference type="STRING" id="69014.TK2204"/>
<evidence type="ECO:0000313" key="1">
    <source>
        <dbReference type="EMBL" id="BAD86393.1"/>
    </source>
</evidence>
<proteinExistence type="predicted"/>
<dbReference type="PATRIC" id="fig|69014.16.peg.2159"/>
<dbReference type="OrthoDB" id="94263at2157"/>
<evidence type="ECO:0000313" key="2">
    <source>
        <dbReference type="Proteomes" id="UP000000536"/>
    </source>
</evidence>
<dbReference type="EnsemblBacteria" id="BAD86393">
    <property type="protein sequence ID" value="BAD86393"/>
    <property type="gene ID" value="TK2204"/>
</dbReference>
<organism evidence="1 2">
    <name type="scientific">Thermococcus kodakarensis (strain ATCC BAA-918 / JCM 12380 / KOD1)</name>
    <name type="common">Pyrococcus kodakaraensis (strain KOD1)</name>
    <dbReference type="NCBI Taxonomy" id="69014"/>
    <lineage>
        <taxon>Archaea</taxon>
        <taxon>Methanobacteriati</taxon>
        <taxon>Methanobacteriota</taxon>
        <taxon>Thermococci</taxon>
        <taxon>Thermococcales</taxon>
        <taxon>Thermococcaceae</taxon>
        <taxon>Thermococcus</taxon>
    </lineage>
</organism>
<dbReference type="eggNOG" id="arCOG06135">
    <property type="taxonomic scope" value="Archaea"/>
</dbReference>
<dbReference type="AlphaFoldDB" id="Q5JHM1"/>
<dbReference type="InParanoid" id="Q5JHM1"/>
<dbReference type="EMBL" id="AP006878">
    <property type="protein sequence ID" value="BAD86393.1"/>
    <property type="molecule type" value="Genomic_DNA"/>
</dbReference>
<reference evidence="1 2" key="1">
    <citation type="journal article" date="2005" name="Genome Res.">
        <title>Complete genome sequence of the hyperthermophilic archaeon Thermococcus kodakaraensis KOD1 and comparison with Pyrococcus genomes.</title>
        <authorList>
            <person name="Fukui T."/>
            <person name="Atomi H."/>
            <person name="Kanai T."/>
            <person name="Matsumi R."/>
            <person name="Fujiwara S."/>
            <person name="Imanaka T."/>
        </authorList>
    </citation>
    <scope>NUCLEOTIDE SEQUENCE [LARGE SCALE GENOMIC DNA]</scope>
    <source>
        <strain evidence="2">ATCC BAA-918 / JCM 12380 / KOD1</strain>
    </source>
</reference>
<keyword evidence="2" id="KW-1185">Reference proteome</keyword>
<dbReference type="Proteomes" id="UP000000536">
    <property type="component" value="Chromosome"/>
</dbReference>